<sequence length="603" mass="66343">MSVTIHLDRPHAHFTNLDFLTGKVVLTLPSEAPIGGIQVKLEGESRTRLSGPRHPHNEQSDKKRTELEVHKILYKVETLFPTPAVFNPKTQNTAFTFAAGTYEYPFQFKFPFNNACSSHNSMLTNLNFTGLKVEMAKDTNRHVKKTLPPSLSGFQGLAEIKYYVKATVIRPQFYKENLRAITKLNFLPIEPPRTGNPNEETYARRQHQFNRPSSSSKTKKSLFSKLSSPSLQDANEASLRISADARLPNPSILTCNEPIPLRLLVTKRSESYETIFLQMLQIELISYTHVLAHDLRRTEGGGWVILSHSNMNVPLGRGGDPVGTEWTVDPSMWNRIPLPSTVAPSFDTCNISRRYELEVRIGLSHGSVGNMKPQMIVLPLRLPVKVYSGIAPPQALLDAMAAGGRPISIKPLPAEPVNNAGDRPPMPPRPSGSGIPTSVEDAYDEAPPSYEDAMAETLSPVDGPRREYNPPDAPSANRANESGADSTSSVFRTKGLETTSPYGHPEANSSLESFDMLPATPPESHSGSPPTSPIARQQSVLKIHKALPLEEESPPQYQQVAGPSSPNPQDHNEHGSSRPGFRPMNLGVPNRKPVPRSPSSGHF</sequence>
<dbReference type="HOGENOM" id="CLU_016622_2_0_1"/>
<reference evidence="3 4" key="1">
    <citation type="journal article" date="2008" name="PLoS Genet.">
        <title>Genomic islands in the pathogenic filamentous fungus Aspergillus fumigatus.</title>
        <authorList>
            <person name="Fedorova N.D."/>
            <person name="Khaldi N."/>
            <person name="Joardar V.S."/>
            <person name="Maiti R."/>
            <person name="Amedeo P."/>
            <person name="Anderson M.J."/>
            <person name="Crabtree J."/>
            <person name="Silva J.C."/>
            <person name="Badger J.H."/>
            <person name="Albarraq A."/>
            <person name="Angiuoli S."/>
            <person name="Bussey H."/>
            <person name="Bowyer P."/>
            <person name="Cotty P.J."/>
            <person name="Dyer P.S."/>
            <person name="Egan A."/>
            <person name="Galens K."/>
            <person name="Fraser-Liggett C.M."/>
            <person name="Haas B.J."/>
            <person name="Inman J.M."/>
            <person name="Kent R."/>
            <person name="Lemieux S."/>
            <person name="Malavazi I."/>
            <person name="Orvis J."/>
            <person name="Roemer T."/>
            <person name="Ronning C.M."/>
            <person name="Sundaram J.P."/>
            <person name="Sutton G."/>
            <person name="Turner G."/>
            <person name="Venter J.C."/>
            <person name="White O.R."/>
            <person name="Whitty B.R."/>
            <person name="Youngman P."/>
            <person name="Wolfe K.H."/>
            <person name="Goldman G.H."/>
            <person name="Wortman J.R."/>
            <person name="Jiang B."/>
            <person name="Denning D.W."/>
            <person name="Nierman W.C."/>
        </authorList>
    </citation>
    <scope>NUCLEOTIDE SEQUENCE [LARGE SCALE GENOMIC DNA]</scope>
    <source>
        <strain evidence="4">ATCC 1007 / CBS 513.65 / DSM 816 / NCTC 3887 / NRRL 1</strain>
    </source>
</reference>
<feature type="compositionally biased region" description="Polar residues" evidence="1">
    <location>
        <begin position="555"/>
        <end position="569"/>
    </location>
</feature>
<name>A1CG33_ASPCL</name>
<dbReference type="OMA" id="NQPEFYT"/>
<dbReference type="Pfam" id="PF00339">
    <property type="entry name" value="Arrestin_N"/>
    <property type="match status" value="1"/>
</dbReference>
<proteinExistence type="predicted"/>
<feature type="compositionally biased region" description="Polar residues" evidence="1">
    <location>
        <begin position="523"/>
        <end position="540"/>
    </location>
</feature>
<evidence type="ECO:0000313" key="4">
    <source>
        <dbReference type="Proteomes" id="UP000006701"/>
    </source>
</evidence>
<dbReference type="InterPro" id="IPR014756">
    <property type="entry name" value="Ig_E-set"/>
</dbReference>
<dbReference type="PANTHER" id="PTHR11188:SF166">
    <property type="entry name" value="ARRESTIN (OR S-ANTIGEN), N-TERMINAL DOMAIN PROTEIN (AFU_ORTHOLOGUE AFUA_7G02050)"/>
    <property type="match status" value="1"/>
</dbReference>
<gene>
    <name evidence="3" type="ORF">ACLA_065470</name>
</gene>
<dbReference type="Gene3D" id="2.60.40.640">
    <property type="match status" value="1"/>
</dbReference>
<dbReference type="VEuPathDB" id="FungiDB:ACLA_065470"/>
<feature type="region of interest" description="Disordered" evidence="1">
    <location>
        <begin position="458"/>
        <end position="603"/>
    </location>
</feature>
<organism evidence="3 4">
    <name type="scientific">Aspergillus clavatus (strain ATCC 1007 / CBS 513.65 / DSM 816 / NCTC 3887 / NRRL 1 / QM 1276 / 107)</name>
    <dbReference type="NCBI Taxonomy" id="344612"/>
    <lineage>
        <taxon>Eukaryota</taxon>
        <taxon>Fungi</taxon>
        <taxon>Dikarya</taxon>
        <taxon>Ascomycota</taxon>
        <taxon>Pezizomycotina</taxon>
        <taxon>Eurotiomycetes</taxon>
        <taxon>Eurotiomycetidae</taxon>
        <taxon>Eurotiales</taxon>
        <taxon>Aspergillaceae</taxon>
        <taxon>Aspergillus</taxon>
        <taxon>Aspergillus subgen. Fumigati</taxon>
    </lineage>
</organism>
<dbReference type="GO" id="GO:0005886">
    <property type="term" value="C:plasma membrane"/>
    <property type="evidence" value="ECO:0007669"/>
    <property type="project" value="TreeGrafter"/>
</dbReference>
<dbReference type="KEGG" id="act:ACLA_065470"/>
<feature type="domain" description="Arrestin-like N-terminal" evidence="2">
    <location>
        <begin position="3"/>
        <end position="176"/>
    </location>
</feature>
<feature type="region of interest" description="Disordered" evidence="1">
    <location>
        <begin position="43"/>
        <end position="64"/>
    </location>
</feature>
<dbReference type="EMBL" id="DS027053">
    <property type="protein sequence ID" value="EAW10913.1"/>
    <property type="molecule type" value="Genomic_DNA"/>
</dbReference>
<dbReference type="GeneID" id="4704642"/>
<dbReference type="Proteomes" id="UP000006701">
    <property type="component" value="Unassembled WGS sequence"/>
</dbReference>
<dbReference type="STRING" id="344612.A1CG33"/>
<keyword evidence="4" id="KW-1185">Reference proteome</keyword>
<feature type="compositionally biased region" description="Polar residues" evidence="1">
    <location>
        <begin position="477"/>
        <end position="512"/>
    </location>
</feature>
<dbReference type="InterPro" id="IPR014752">
    <property type="entry name" value="Arrestin-like_C"/>
</dbReference>
<protein>
    <submittedName>
        <fullName evidence="3">Arrestin (Or S-antigen), N-terminal domain protein</fullName>
    </submittedName>
</protein>
<feature type="region of interest" description="Disordered" evidence="1">
    <location>
        <begin position="411"/>
        <end position="445"/>
    </location>
</feature>
<dbReference type="GO" id="GO:0030674">
    <property type="term" value="F:protein-macromolecule adaptor activity"/>
    <property type="evidence" value="ECO:0007669"/>
    <property type="project" value="TreeGrafter"/>
</dbReference>
<dbReference type="CDD" id="cd22952">
    <property type="entry name" value="ART10-like"/>
    <property type="match status" value="1"/>
</dbReference>
<feature type="region of interest" description="Disordered" evidence="1">
    <location>
        <begin position="205"/>
        <end position="229"/>
    </location>
</feature>
<evidence type="ECO:0000259" key="2">
    <source>
        <dbReference type="Pfam" id="PF00339"/>
    </source>
</evidence>
<dbReference type="InterPro" id="IPR050357">
    <property type="entry name" value="Arrestin_domain-protein"/>
</dbReference>
<dbReference type="GO" id="GO:0031625">
    <property type="term" value="F:ubiquitin protein ligase binding"/>
    <property type="evidence" value="ECO:0007669"/>
    <property type="project" value="TreeGrafter"/>
</dbReference>
<dbReference type="eggNOG" id="ENOG502QWIY">
    <property type="taxonomic scope" value="Eukaryota"/>
</dbReference>
<feature type="compositionally biased region" description="Basic and acidic residues" evidence="1">
    <location>
        <begin position="55"/>
        <end position="64"/>
    </location>
</feature>
<dbReference type="PANTHER" id="PTHR11188">
    <property type="entry name" value="ARRESTIN DOMAIN CONTAINING PROTEIN"/>
    <property type="match status" value="1"/>
</dbReference>
<dbReference type="SUPFAM" id="SSF81296">
    <property type="entry name" value="E set domains"/>
    <property type="match status" value="1"/>
</dbReference>
<evidence type="ECO:0000313" key="3">
    <source>
        <dbReference type="EMBL" id="EAW10913.1"/>
    </source>
</evidence>
<dbReference type="GO" id="GO:0070086">
    <property type="term" value="P:ubiquitin-dependent endocytosis"/>
    <property type="evidence" value="ECO:0007669"/>
    <property type="project" value="TreeGrafter"/>
</dbReference>
<dbReference type="OrthoDB" id="3365616at2759"/>
<dbReference type="RefSeq" id="XP_001272339.1">
    <property type="nucleotide sequence ID" value="XM_001272338.1"/>
</dbReference>
<dbReference type="InterPro" id="IPR011021">
    <property type="entry name" value="Arrestin-like_N"/>
</dbReference>
<evidence type="ECO:0000256" key="1">
    <source>
        <dbReference type="SAM" id="MobiDB-lite"/>
    </source>
</evidence>
<dbReference type="AlphaFoldDB" id="A1CG33"/>
<accession>A1CG33</accession>
<dbReference type="GO" id="GO:0005829">
    <property type="term" value="C:cytosol"/>
    <property type="evidence" value="ECO:0007669"/>
    <property type="project" value="TreeGrafter"/>
</dbReference>